<dbReference type="PANTHER" id="PTHR30543:SF21">
    <property type="entry name" value="NAD(P)H-DEPENDENT FMN REDUCTASE LOT6"/>
    <property type="match status" value="1"/>
</dbReference>
<name>A0ABT5KDV9_9BURK</name>
<dbReference type="PANTHER" id="PTHR30543">
    <property type="entry name" value="CHROMATE REDUCTASE"/>
    <property type="match status" value="1"/>
</dbReference>
<keyword evidence="3" id="KW-1185">Reference proteome</keyword>
<comment type="caution">
    <text evidence="2">The sequence shown here is derived from an EMBL/GenBank/DDBJ whole genome shotgun (WGS) entry which is preliminary data.</text>
</comment>
<dbReference type="SUPFAM" id="SSF52218">
    <property type="entry name" value="Flavoproteins"/>
    <property type="match status" value="1"/>
</dbReference>
<evidence type="ECO:0000313" key="3">
    <source>
        <dbReference type="Proteomes" id="UP001221189"/>
    </source>
</evidence>
<proteinExistence type="predicted"/>
<dbReference type="RefSeq" id="WP_273600347.1">
    <property type="nucleotide sequence ID" value="NZ_JAQQXT010000006.1"/>
</dbReference>
<gene>
    <name evidence="2" type="ORF">PRZ03_11020</name>
</gene>
<sequence>MSHKVERNTEAMKILAISGSLRAASINSAFCRAAARLAPAPVQVQVFAGLGELALFNPDLELCPPLSVREFQVAVGQANALLIASPEYAHGISGAMKNALDWLVSDQGFVGKPVAIVNTSPRAHIAQAALAEILRTMSAHLLQEASQTLPLLGALVTEEAICASPEISLRIQGILLAMAAARRTGGA</sequence>
<dbReference type="Pfam" id="PF03358">
    <property type="entry name" value="FMN_red"/>
    <property type="match status" value="1"/>
</dbReference>
<dbReference type="EMBL" id="JAQQXT010000006">
    <property type="protein sequence ID" value="MDC8772101.1"/>
    <property type="molecule type" value="Genomic_DNA"/>
</dbReference>
<evidence type="ECO:0000259" key="1">
    <source>
        <dbReference type="Pfam" id="PF03358"/>
    </source>
</evidence>
<dbReference type="Proteomes" id="UP001221189">
    <property type="component" value="Unassembled WGS sequence"/>
</dbReference>
<evidence type="ECO:0000313" key="2">
    <source>
        <dbReference type="EMBL" id="MDC8772101.1"/>
    </source>
</evidence>
<dbReference type="InterPro" id="IPR029039">
    <property type="entry name" value="Flavoprotein-like_sf"/>
</dbReference>
<protein>
    <submittedName>
        <fullName evidence="2">NAD(P)H-dependent oxidoreductase</fullName>
    </submittedName>
</protein>
<organism evidence="2 3">
    <name type="scientific">Roseateles albus</name>
    <dbReference type="NCBI Taxonomy" id="2987525"/>
    <lineage>
        <taxon>Bacteria</taxon>
        <taxon>Pseudomonadati</taxon>
        <taxon>Pseudomonadota</taxon>
        <taxon>Betaproteobacteria</taxon>
        <taxon>Burkholderiales</taxon>
        <taxon>Sphaerotilaceae</taxon>
        <taxon>Roseateles</taxon>
    </lineage>
</organism>
<feature type="domain" description="NADPH-dependent FMN reductase-like" evidence="1">
    <location>
        <begin position="12"/>
        <end position="143"/>
    </location>
</feature>
<reference evidence="2 3" key="1">
    <citation type="submission" date="2022-10" db="EMBL/GenBank/DDBJ databases">
        <title>Paucibacter sp. hw1 Genome sequencing.</title>
        <authorList>
            <person name="Park S."/>
        </authorList>
    </citation>
    <scope>NUCLEOTIDE SEQUENCE [LARGE SCALE GENOMIC DNA]</scope>
    <source>
        <strain evidence="3">hw1</strain>
    </source>
</reference>
<dbReference type="InterPro" id="IPR005025">
    <property type="entry name" value="FMN_Rdtase-like_dom"/>
</dbReference>
<dbReference type="InterPro" id="IPR050712">
    <property type="entry name" value="NAD(P)H-dep_reductase"/>
</dbReference>
<accession>A0ABT5KDV9</accession>
<dbReference type="Gene3D" id="3.40.50.360">
    <property type="match status" value="1"/>
</dbReference>